<evidence type="ECO:0000256" key="2">
    <source>
        <dbReference type="ARBA" id="ARBA00008834"/>
    </source>
</evidence>
<evidence type="ECO:0000256" key="8">
    <source>
        <dbReference type="RuleBase" id="RU361169"/>
    </source>
</evidence>
<evidence type="ECO:0000256" key="9">
    <source>
        <dbReference type="SAM" id="SignalP"/>
    </source>
</evidence>
<dbReference type="SUPFAM" id="SSF51126">
    <property type="entry name" value="Pectin lyase-like"/>
    <property type="match status" value="1"/>
</dbReference>
<feature type="chain" id="PRO_5029842980" description="Exopolygalacturonase-like" evidence="9">
    <location>
        <begin position="30"/>
        <end position="418"/>
    </location>
</feature>
<sequence>MASASWSSLSVSTTLIFLTVLAFSACCEAAGQGKGGGRGAIDYNIATPDEKIVNILQFGATPDVKKDSTMQIIRAWQAACHINGKSRLVIPKGDFKVAQIYFAGPCTASQIVVQLQGNLMASTDISEFESPEWITFEYVAGVVFVGAGGLINGQGPSIWKNNDCATNPDCVLPPCNVKFNHAKNIIVRGITSIDPKGFHMHVYASHNIRFQKIQLIAPAESPNTDGIHTSNSSYIKITKSKITTGDDCVSVGQGSSGIYVTDVSCGPGHGFSIGSLGKEEHELPVTDIVFSNCNLSGTTNGLRIKTWPKPNPSKVSGVFFDNIVMNSVKNPIIIDQEYSSKGTQTASLVQINDVHFRNIRGTTTVPMAINLVCSNTFPCTNLEFYNINLKHVAGQPVTSFCSNTKATFGGVQIPAACH</sequence>
<organism evidence="10 11">
    <name type="scientific">Kalanchoe fedtschenkoi</name>
    <name type="common">Lavender scallops</name>
    <name type="synonym">South American air plant</name>
    <dbReference type="NCBI Taxonomy" id="63787"/>
    <lineage>
        <taxon>Eukaryota</taxon>
        <taxon>Viridiplantae</taxon>
        <taxon>Streptophyta</taxon>
        <taxon>Embryophyta</taxon>
        <taxon>Tracheophyta</taxon>
        <taxon>Spermatophyta</taxon>
        <taxon>Magnoliopsida</taxon>
        <taxon>eudicotyledons</taxon>
        <taxon>Gunneridae</taxon>
        <taxon>Pentapetalae</taxon>
        <taxon>Saxifragales</taxon>
        <taxon>Crassulaceae</taxon>
        <taxon>Kalanchoe</taxon>
    </lineage>
</organism>
<evidence type="ECO:0000256" key="5">
    <source>
        <dbReference type="ARBA" id="ARBA00022801"/>
    </source>
</evidence>
<proteinExistence type="inferred from homology"/>
<dbReference type="Gramene" id="Kaladp1324s0007.1.v1.1">
    <property type="protein sequence ID" value="Kaladp1324s0007.1.v1.1"/>
    <property type="gene ID" value="Kaladp1324s0007.v1.1"/>
</dbReference>
<dbReference type="InterPro" id="IPR006626">
    <property type="entry name" value="PbH1"/>
</dbReference>
<dbReference type="SMART" id="SM00710">
    <property type="entry name" value="PbH1"/>
    <property type="match status" value="4"/>
</dbReference>
<keyword evidence="7" id="KW-0961">Cell wall biogenesis/degradation</keyword>
<name>A0A7N0VNB9_KALFE</name>
<keyword evidence="4" id="KW-0964">Secreted</keyword>
<protein>
    <recommendedName>
        <fullName evidence="12">Exopolygalacturonase-like</fullName>
    </recommendedName>
</protein>
<accession>A0A7N0VNB9</accession>
<evidence type="ECO:0000256" key="3">
    <source>
        <dbReference type="ARBA" id="ARBA00022512"/>
    </source>
</evidence>
<comment type="similarity">
    <text evidence="2 8">Belongs to the glycosyl hydrolase 28 family.</text>
</comment>
<dbReference type="Pfam" id="PF00295">
    <property type="entry name" value="Glyco_hydro_28"/>
    <property type="match status" value="1"/>
</dbReference>
<dbReference type="Gene3D" id="2.160.20.10">
    <property type="entry name" value="Single-stranded right-handed beta-helix, Pectin lyase-like"/>
    <property type="match status" value="1"/>
</dbReference>
<evidence type="ECO:0000256" key="6">
    <source>
        <dbReference type="ARBA" id="ARBA00023295"/>
    </source>
</evidence>
<keyword evidence="3" id="KW-0134">Cell wall</keyword>
<dbReference type="InterPro" id="IPR012334">
    <property type="entry name" value="Pectin_lyas_fold"/>
</dbReference>
<dbReference type="GO" id="GO:0071555">
    <property type="term" value="P:cell wall organization"/>
    <property type="evidence" value="ECO:0007669"/>
    <property type="project" value="UniProtKB-KW"/>
</dbReference>
<dbReference type="FunFam" id="2.160.20.10:FF:000004">
    <property type="entry name" value="Pectin lyase-like superfamily protein"/>
    <property type="match status" value="1"/>
</dbReference>
<evidence type="ECO:0000256" key="1">
    <source>
        <dbReference type="ARBA" id="ARBA00004191"/>
    </source>
</evidence>
<dbReference type="InterPro" id="IPR000743">
    <property type="entry name" value="Glyco_hydro_28"/>
</dbReference>
<dbReference type="AlphaFoldDB" id="A0A7N0VNB9"/>
<dbReference type="PANTHER" id="PTHR31375">
    <property type="match status" value="1"/>
</dbReference>
<dbReference type="Proteomes" id="UP000594263">
    <property type="component" value="Unplaced"/>
</dbReference>
<evidence type="ECO:0000313" key="10">
    <source>
        <dbReference type="EnsemblPlants" id="Kaladp1324s0007.1.v1.1"/>
    </source>
</evidence>
<evidence type="ECO:0000313" key="11">
    <source>
        <dbReference type="Proteomes" id="UP000594263"/>
    </source>
</evidence>
<dbReference type="InterPro" id="IPR011050">
    <property type="entry name" value="Pectin_lyase_fold/virulence"/>
</dbReference>
<dbReference type="GO" id="GO:0004650">
    <property type="term" value="F:polygalacturonase activity"/>
    <property type="evidence" value="ECO:0007669"/>
    <property type="project" value="InterPro"/>
</dbReference>
<feature type="signal peptide" evidence="9">
    <location>
        <begin position="1"/>
        <end position="29"/>
    </location>
</feature>
<reference evidence="10" key="1">
    <citation type="submission" date="2021-01" db="UniProtKB">
        <authorList>
            <consortium name="EnsemblPlants"/>
        </authorList>
    </citation>
    <scope>IDENTIFICATION</scope>
</reference>
<keyword evidence="6 8" id="KW-0326">Glycosidase</keyword>
<dbReference type="GO" id="GO:0005975">
    <property type="term" value="P:carbohydrate metabolic process"/>
    <property type="evidence" value="ECO:0007669"/>
    <property type="project" value="InterPro"/>
</dbReference>
<comment type="subcellular location">
    <subcellularLocation>
        <location evidence="1">Secreted</location>
        <location evidence="1">Cell wall</location>
    </subcellularLocation>
</comment>
<keyword evidence="9" id="KW-0732">Signal</keyword>
<evidence type="ECO:0000256" key="7">
    <source>
        <dbReference type="ARBA" id="ARBA00023316"/>
    </source>
</evidence>
<dbReference type="OMA" id="QPVTSFC"/>
<keyword evidence="11" id="KW-1185">Reference proteome</keyword>
<dbReference type="EnsemblPlants" id="Kaladp1324s0007.1.v1.1">
    <property type="protein sequence ID" value="Kaladp1324s0007.1.v1.1"/>
    <property type="gene ID" value="Kaladp1324s0007.v1.1"/>
</dbReference>
<keyword evidence="5 8" id="KW-0378">Hydrolase</keyword>
<evidence type="ECO:0000256" key="4">
    <source>
        <dbReference type="ARBA" id="ARBA00022525"/>
    </source>
</evidence>
<evidence type="ECO:0008006" key="12">
    <source>
        <dbReference type="Google" id="ProtNLM"/>
    </source>
</evidence>